<gene>
    <name evidence="4" type="ORF">SAPIO_CDS10477</name>
</gene>
<dbReference type="VEuPathDB" id="FungiDB:SAPIO_CDS10477"/>
<organism evidence="4 5">
    <name type="scientific">Pseudallescheria apiosperma</name>
    <name type="common">Scedosporium apiospermum</name>
    <dbReference type="NCBI Taxonomy" id="563466"/>
    <lineage>
        <taxon>Eukaryota</taxon>
        <taxon>Fungi</taxon>
        <taxon>Dikarya</taxon>
        <taxon>Ascomycota</taxon>
        <taxon>Pezizomycotina</taxon>
        <taxon>Sordariomycetes</taxon>
        <taxon>Hypocreomycetidae</taxon>
        <taxon>Microascales</taxon>
        <taxon>Microascaceae</taxon>
        <taxon>Scedosporium</taxon>
    </lineage>
</organism>
<dbReference type="KEGG" id="sapo:SAPIO_CDS10477"/>
<dbReference type="Pfam" id="PF09728">
    <property type="entry name" value="Taxilin"/>
    <property type="match status" value="1"/>
</dbReference>
<evidence type="ECO:0000313" key="4">
    <source>
        <dbReference type="EMBL" id="KEZ39091.1"/>
    </source>
</evidence>
<evidence type="ECO:0000256" key="2">
    <source>
        <dbReference type="SAM" id="Coils"/>
    </source>
</evidence>
<dbReference type="EMBL" id="JOWA01000165">
    <property type="protein sequence ID" value="KEZ39091.1"/>
    <property type="molecule type" value="Genomic_DNA"/>
</dbReference>
<feature type="coiled-coil region" evidence="2">
    <location>
        <begin position="298"/>
        <end position="367"/>
    </location>
</feature>
<dbReference type="RefSeq" id="XP_016638890.1">
    <property type="nucleotide sequence ID" value="XM_016784060.1"/>
</dbReference>
<dbReference type="InterPro" id="IPR026183">
    <property type="entry name" value="Taxilin_fam"/>
</dbReference>
<feature type="region of interest" description="Disordered" evidence="3">
    <location>
        <begin position="376"/>
        <end position="474"/>
    </location>
</feature>
<dbReference type="PANTHER" id="PTHR16127:SF13">
    <property type="entry name" value="GH01188P"/>
    <property type="match status" value="1"/>
</dbReference>
<feature type="compositionally biased region" description="Polar residues" evidence="3">
    <location>
        <begin position="429"/>
        <end position="438"/>
    </location>
</feature>
<comment type="similarity">
    <text evidence="1">Belongs to the taxilin family.</text>
</comment>
<sequence>MANGSDVVPQSAPGKKGKQRKVVDNNDTTRLLQARISQLEQDAAGEKDQEAEIEREVKRANRDLMQQMAKIQDPGDKIDFLLRKSSELLADMRRMERENQKNKKRGDTLQKEKDANRTELSKTVTLKEKLEKLCRELQRDNNKLKAAGIDKPNLQNENKTLSDTLKHSDAAWDDKLATVLAKLDGYQDVKDNPGRASVDTELDELFRVRFKTFIEQYDLRDLHYQAGMRSKELEVQYHMSRYERERKRSEAEVVKSRHLESQVQTFAKTEADLRSQLNVYVDKFKQVEDTLNNSNDLFLSFRKEMEDMSKKTKRLEKENETFKRKHDATNANIFRMAEEREDLKKRQEAAEKKCDKLMSIIRNMQQQGRKIPPGAHEALESYSSSGGNGESEYSNEDDPEDEEDEEDEDDEEEESEEYEDDESEEDKPLTNTTGQQNIPAVKAAPRPFGPERPPHQQAQKNQQLAHAQTVINGH</sequence>
<keyword evidence="5" id="KW-1185">Reference proteome</keyword>
<name>A0A084FVH9_PSEDA</name>
<protein>
    <submittedName>
        <fullName evidence="4">Putative muscle-derived protein (Neurite-outgrowth-promoting)</fullName>
    </submittedName>
</protein>
<evidence type="ECO:0000256" key="1">
    <source>
        <dbReference type="ARBA" id="ARBA00009550"/>
    </source>
</evidence>
<evidence type="ECO:0000256" key="3">
    <source>
        <dbReference type="SAM" id="MobiDB-lite"/>
    </source>
</evidence>
<dbReference type="Proteomes" id="UP000028545">
    <property type="component" value="Unassembled WGS sequence"/>
</dbReference>
<reference evidence="4 5" key="1">
    <citation type="journal article" date="2014" name="Genome Announc.">
        <title>Draft genome sequence of the pathogenic fungus Scedosporium apiospermum.</title>
        <authorList>
            <person name="Vandeputte P."/>
            <person name="Ghamrawi S."/>
            <person name="Rechenmann M."/>
            <person name="Iltis A."/>
            <person name="Giraud S."/>
            <person name="Fleury M."/>
            <person name="Thornton C."/>
            <person name="Delhaes L."/>
            <person name="Meyer W."/>
            <person name="Papon N."/>
            <person name="Bouchara J.P."/>
        </authorList>
    </citation>
    <scope>NUCLEOTIDE SEQUENCE [LARGE SCALE GENOMIC DNA]</scope>
    <source>
        <strain evidence="4 5">IHEM 14462</strain>
    </source>
</reference>
<keyword evidence="2" id="KW-0175">Coiled coil</keyword>
<dbReference type="GeneID" id="27719677"/>
<dbReference type="PANTHER" id="PTHR16127">
    <property type="entry name" value="TAXILIN"/>
    <property type="match status" value="1"/>
</dbReference>
<comment type="caution">
    <text evidence="4">The sequence shown here is derived from an EMBL/GenBank/DDBJ whole genome shotgun (WGS) entry which is preliminary data.</text>
</comment>
<feature type="region of interest" description="Disordered" evidence="3">
    <location>
        <begin position="94"/>
        <end position="118"/>
    </location>
</feature>
<dbReference type="OMA" id="VQYNMAR"/>
<feature type="compositionally biased region" description="Polar residues" evidence="3">
    <location>
        <begin position="456"/>
        <end position="474"/>
    </location>
</feature>
<feature type="compositionally biased region" description="Acidic residues" evidence="3">
    <location>
        <begin position="393"/>
        <end position="425"/>
    </location>
</feature>
<accession>A0A084FVH9</accession>
<evidence type="ECO:0000313" key="5">
    <source>
        <dbReference type="Proteomes" id="UP000028545"/>
    </source>
</evidence>
<dbReference type="GO" id="GO:0019905">
    <property type="term" value="F:syntaxin binding"/>
    <property type="evidence" value="ECO:0007669"/>
    <property type="project" value="InterPro"/>
</dbReference>
<feature type="region of interest" description="Disordered" evidence="3">
    <location>
        <begin position="1"/>
        <end position="29"/>
    </location>
</feature>
<proteinExistence type="inferred from homology"/>
<dbReference type="AlphaFoldDB" id="A0A084FVH9"/>
<dbReference type="HOGENOM" id="CLU_029275_2_0_1"/>
<dbReference type="OrthoDB" id="425555at2759"/>